<dbReference type="KEGG" id="rsi:Runsl_3387"/>
<reference evidence="1 2" key="2">
    <citation type="journal article" date="2012" name="Stand. Genomic Sci.">
        <title>Complete genome sequence of the aquatic bacterium Runella slithyformis type strain (LSU 4(T)).</title>
        <authorList>
            <person name="Copeland A."/>
            <person name="Zhang X."/>
            <person name="Misra M."/>
            <person name="Lapidus A."/>
            <person name="Nolan M."/>
            <person name="Lucas S."/>
            <person name="Deshpande S."/>
            <person name="Cheng J.F."/>
            <person name="Tapia R."/>
            <person name="Goodwin L.A."/>
            <person name="Pitluck S."/>
            <person name="Liolios K."/>
            <person name="Pagani I."/>
            <person name="Ivanova N."/>
            <person name="Mikhailova N."/>
            <person name="Pati A."/>
            <person name="Chen A."/>
            <person name="Palaniappan K."/>
            <person name="Land M."/>
            <person name="Hauser L."/>
            <person name="Pan C."/>
            <person name="Jeffries C.D."/>
            <person name="Detter J.C."/>
            <person name="Brambilla E.M."/>
            <person name="Rohde M."/>
            <person name="Djao O.D."/>
            <person name="Goker M."/>
            <person name="Sikorski J."/>
            <person name="Tindall B.J."/>
            <person name="Woyke T."/>
            <person name="Bristow J."/>
            <person name="Eisen J.A."/>
            <person name="Markowitz V."/>
            <person name="Hugenholtz P."/>
            <person name="Kyrpides N.C."/>
            <person name="Klenk H.P."/>
            <person name="Mavromatis K."/>
        </authorList>
    </citation>
    <scope>NUCLEOTIDE SEQUENCE [LARGE SCALE GENOMIC DNA]</scope>
    <source>
        <strain evidence="2">ATCC 29530 / DSM 19594 / LMG 11500 / NCIMB 11436 / LSU 4</strain>
    </source>
</reference>
<evidence type="ECO:0000313" key="2">
    <source>
        <dbReference type="Proteomes" id="UP000000493"/>
    </source>
</evidence>
<proteinExistence type="predicted"/>
<reference evidence="2" key="1">
    <citation type="submission" date="2011-06" db="EMBL/GenBank/DDBJ databases">
        <title>The complete genome of chromosome of Runella slithyformis DSM 19594.</title>
        <authorList>
            <consortium name="US DOE Joint Genome Institute (JGI-PGF)"/>
            <person name="Lucas S."/>
            <person name="Han J."/>
            <person name="Lapidus A."/>
            <person name="Bruce D."/>
            <person name="Goodwin L."/>
            <person name="Pitluck S."/>
            <person name="Peters L."/>
            <person name="Kyrpides N."/>
            <person name="Mavromatis K."/>
            <person name="Ivanova N."/>
            <person name="Ovchinnikova G."/>
            <person name="Zhang X."/>
            <person name="Misra M."/>
            <person name="Detter J.C."/>
            <person name="Tapia R."/>
            <person name="Han C."/>
            <person name="Land M."/>
            <person name="Hauser L."/>
            <person name="Markowitz V."/>
            <person name="Cheng J.-F."/>
            <person name="Hugenholtz P."/>
            <person name="Woyke T."/>
            <person name="Wu D."/>
            <person name="Tindall B."/>
            <person name="Faehrich R."/>
            <person name="Brambilla E."/>
            <person name="Klenk H.-P."/>
            <person name="Eisen J.A."/>
        </authorList>
    </citation>
    <scope>NUCLEOTIDE SEQUENCE [LARGE SCALE GENOMIC DNA]</scope>
    <source>
        <strain evidence="2">ATCC 29530 / DSM 19594 / LMG 11500 / NCIMB 11436 / LSU 4</strain>
    </source>
</reference>
<dbReference type="AlphaFoldDB" id="A0A7U4E6Y6"/>
<sequence>MELTLINGRFETAGAKALLEALAAVKINYHQNCIQHQHNEEDIKMSENRIKTIERELKLALAYCSGSETIDLMATLSILNVPMQESHN</sequence>
<dbReference type="RefSeq" id="WP_013929057.1">
    <property type="nucleotide sequence ID" value="NC_015703.1"/>
</dbReference>
<organism evidence="1 2">
    <name type="scientific">Runella slithyformis (strain ATCC 29530 / DSM 19594 / LMG 11500 / NCIMB 11436 / LSU 4)</name>
    <dbReference type="NCBI Taxonomy" id="761193"/>
    <lineage>
        <taxon>Bacteria</taxon>
        <taxon>Pseudomonadati</taxon>
        <taxon>Bacteroidota</taxon>
        <taxon>Cytophagia</taxon>
        <taxon>Cytophagales</taxon>
        <taxon>Spirosomataceae</taxon>
        <taxon>Runella</taxon>
    </lineage>
</organism>
<dbReference type="EMBL" id="CP002859">
    <property type="protein sequence ID" value="AEI49753.1"/>
    <property type="molecule type" value="Genomic_DNA"/>
</dbReference>
<protein>
    <submittedName>
        <fullName evidence="1">Uncharacterized protein</fullName>
    </submittedName>
</protein>
<accession>A0A7U4E6Y6</accession>
<name>A0A7U4E6Y6_RUNSL</name>
<keyword evidence="2" id="KW-1185">Reference proteome</keyword>
<evidence type="ECO:0000313" key="1">
    <source>
        <dbReference type="EMBL" id="AEI49753.1"/>
    </source>
</evidence>
<dbReference type="Proteomes" id="UP000000493">
    <property type="component" value="Chromosome"/>
</dbReference>
<gene>
    <name evidence="1" type="ordered locus">Runsl_3387</name>
</gene>